<dbReference type="SUPFAM" id="SSF102114">
    <property type="entry name" value="Radical SAM enzymes"/>
    <property type="match status" value="1"/>
</dbReference>
<dbReference type="AlphaFoldDB" id="A0A9D9ELT5"/>
<dbReference type="SFLD" id="SFLDS00029">
    <property type="entry name" value="Radical_SAM"/>
    <property type="match status" value="1"/>
</dbReference>
<dbReference type="GO" id="GO:0003824">
    <property type="term" value="F:catalytic activity"/>
    <property type="evidence" value="ECO:0007669"/>
    <property type="project" value="InterPro"/>
</dbReference>
<dbReference type="Proteomes" id="UP000823637">
    <property type="component" value="Unassembled WGS sequence"/>
</dbReference>
<dbReference type="GO" id="GO:0046872">
    <property type="term" value="F:metal ion binding"/>
    <property type="evidence" value="ECO:0007669"/>
    <property type="project" value="UniProtKB-KW"/>
</dbReference>
<protein>
    <submittedName>
        <fullName evidence="7">Radical SAM protein</fullName>
    </submittedName>
</protein>
<keyword evidence="6" id="KW-0411">Iron-sulfur</keyword>
<dbReference type="InterPro" id="IPR007197">
    <property type="entry name" value="rSAM"/>
</dbReference>
<evidence type="ECO:0000256" key="5">
    <source>
        <dbReference type="ARBA" id="ARBA00023004"/>
    </source>
</evidence>
<evidence type="ECO:0000256" key="6">
    <source>
        <dbReference type="ARBA" id="ARBA00023014"/>
    </source>
</evidence>
<keyword evidence="4" id="KW-0479">Metal-binding</keyword>
<dbReference type="GO" id="GO:0051539">
    <property type="term" value="F:4 iron, 4 sulfur cluster binding"/>
    <property type="evidence" value="ECO:0007669"/>
    <property type="project" value="UniProtKB-KW"/>
</dbReference>
<organism evidence="7 8">
    <name type="scientific">Candidatus Enterocola intestinipullorum</name>
    <dbReference type="NCBI Taxonomy" id="2840783"/>
    <lineage>
        <taxon>Bacteria</taxon>
        <taxon>Pseudomonadati</taxon>
        <taxon>Bacteroidota</taxon>
        <taxon>Bacteroidia</taxon>
        <taxon>Bacteroidales</taxon>
        <taxon>Candidatus Enterocola</taxon>
    </lineage>
</organism>
<dbReference type="Gene3D" id="3.20.20.70">
    <property type="entry name" value="Aldolase class I"/>
    <property type="match status" value="1"/>
</dbReference>
<comment type="caution">
    <text evidence="7">The sequence shown here is derived from an EMBL/GenBank/DDBJ whole genome shotgun (WGS) entry which is preliminary data.</text>
</comment>
<dbReference type="EMBL" id="JADIMR010000106">
    <property type="protein sequence ID" value="MBO8447519.1"/>
    <property type="molecule type" value="Genomic_DNA"/>
</dbReference>
<evidence type="ECO:0000313" key="8">
    <source>
        <dbReference type="Proteomes" id="UP000823637"/>
    </source>
</evidence>
<evidence type="ECO:0000256" key="3">
    <source>
        <dbReference type="ARBA" id="ARBA00022691"/>
    </source>
</evidence>
<evidence type="ECO:0000313" key="7">
    <source>
        <dbReference type="EMBL" id="MBO8447519.1"/>
    </source>
</evidence>
<dbReference type="InterPro" id="IPR040084">
    <property type="entry name" value="GTPase_Obg"/>
</dbReference>
<name>A0A9D9ELT5_9BACT</name>
<keyword evidence="3" id="KW-0949">S-adenosyl-L-methionine</keyword>
<evidence type="ECO:0000256" key="4">
    <source>
        <dbReference type="ARBA" id="ARBA00022723"/>
    </source>
</evidence>
<keyword evidence="2" id="KW-0004">4Fe-4S</keyword>
<accession>A0A9D9ELT5</accession>
<evidence type="ECO:0000256" key="1">
    <source>
        <dbReference type="ARBA" id="ARBA00001966"/>
    </source>
</evidence>
<dbReference type="PANTHER" id="PTHR43787:SF11">
    <property type="entry name" value="UPF0026 PROTEIN SLR1464"/>
    <property type="match status" value="1"/>
</dbReference>
<evidence type="ECO:0000256" key="2">
    <source>
        <dbReference type="ARBA" id="ARBA00022485"/>
    </source>
</evidence>
<comment type="cofactor">
    <cofactor evidence="1">
        <name>[4Fe-4S] cluster</name>
        <dbReference type="ChEBI" id="CHEBI:49883"/>
    </cofactor>
</comment>
<reference evidence="7" key="1">
    <citation type="submission" date="2020-10" db="EMBL/GenBank/DDBJ databases">
        <authorList>
            <person name="Gilroy R."/>
        </authorList>
    </citation>
    <scope>NUCLEOTIDE SEQUENCE</scope>
    <source>
        <strain evidence="7">D3-1215</strain>
    </source>
</reference>
<proteinExistence type="predicted"/>
<keyword evidence="5" id="KW-0408">Iron</keyword>
<reference evidence="7" key="2">
    <citation type="journal article" date="2021" name="PeerJ">
        <title>Extensive microbial diversity within the chicken gut microbiome revealed by metagenomics and culture.</title>
        <authorList>
            <person name="Gilroy R."/>
            <person name="Ravi A."/>
            <person name="Getino M."/>
            <person name="Pursley I."/>
            <person name="Horton D.L."/>
            <person name="Alikhan N.F."/>
            <person name="Baker D."/>
            <person name="Gharbi K."/>
            <person name="Hall N."/>
            <person name="Watson M."/>
            <person name="Adriaenssens E.M."/>
            <person name="Foster-Nyarko E."/>
            <person name="Jarju S."/>
            <person name="Secka A."/>
            <person name="Antonio M."/>
            <person name="Oren A."/>
            <person name="Chaudhuri R.R."/>
            <person name="La Ragione R."/>
            <person name="Hildebrand F."/>
            <person name="Pallen M.J."/>
        </authorList>
    </citation>
    <scope>NUCLEOTIDE SEQUENCE</scope>
    <source>
        <strain evidence="7">D3-1215</strain>
    </source>
</reference>
<dbReference type="InterPro" id="IPR013785">
    <property type="entry name" value="Aldolase_TIM"/>
</dbReference>
<dbReference type="CDD" id="cd01335">
    <property type="entry name" value="Radical_SAM"/>
    <property type="match status" value="1"/>
</dbReference>
<sequence>MLFHSTIFGPVHSRRLGVSLGVNLLPDNGKICSFDCVYCECGLNADGRDDRVVPAREKVAGDLEEFLAGYIASGKPAIDSITFAGNGEPTLHKQFAEIIDDTIAIRDRIVPAAKVSVLSNAWQLKNKSVFNALSKVDNNILKLDSAIPASITAINRPVNPNFDIDDLINHLAMFKHNCIIQTLFLRGETCDNTTEEEINAWLDALKKISPKEVQIYSLDRKTPYDTLRHVGIDELNAIAARVQALGLRTHVTE</sequence>
<dbReference type="InterPro" id="IPR058240">
    <property type="entry name" value="rSAM_sf"/>
</dbReference>
<dbReference type="PANTHER" id="PTHR43787">
    <property type="entry name" value="FEMO COFACTOR BIOSYNTHESIS PROTEIN NIFB-RELATED"/>
    <property type="match status" value="1"/>
</dbReference>
<dbReference type="SFLD" id="SFLDG01083">
    <property type="entry name" value="Uncharacterised_Radical_SAM_Su"/>
    <property type="match status" value="1"/>
</dbReference>
<gene>
    <name evidence="7" type="ORF">IAC32_07240</name>
</gene>